<keyword evidence="2" id="KW-1185">Reference proteome</keyword>
<dbReference type="RefSeq" id="WP_153418292.1">
    <property type="nucleotide sequence ID" value="NZ_WFLM01000001.1"/>
</dbReference>
<reference evidence="1 2" key="1">
    <citation type="submission" date="2019-10" db="EMBL/GenBank/DDBJ databases">
        <title>New species of Slilvanegrellaceae.</title>
        <authorList>
            <person name="Pitt A."/>
            <person name="Hahn M.W."/>
        </authorList>
    </citation>
    <scope>NUCLEOTIDE SEQUENCE [LARGE SCALE GENOMIC DNA]</scope>
    <source>
        <strain evidence="1 2">SP-Ram-0.45-NSY-1</strain>
    </source>
</reference>
<evidence type="ECO:0000313" key="2">
    <source>
        <dbReference type="Proteomes" id="UP000437748"/>
    </source>
</evidence>
<dbReference type="OrthoDB" id="5295398at2"/>
<sequence>MFKKNNLIKLCMAVLFIQHANVQCKENIVLEVNPLLLINQGIGLNTEFALIENYSIGLNLEYFRQNPYMANGVTANRYIYTAAPFLHYYFFTNKMYGPFVGAKINFTYSQSSISDSDTNFQYNIFYVAPVLQAGYRFISESGFTVSAYVGIGIKNKKNTFDISDFPNSKMDNSDWKLANERLHKNVSQFQPDYGLTLGYMF</sequence>
<name>A0A6N6VXF6_9BACT</name>
<dbReference type="Pfam" id="PF12099">
    <property type="entry name" value="DUF3575"/>
    <property type="match status" value="1"/>
</dbReference>
<accession>A0A6N6VXF6</accession>
<evidence type="ECO:0000313" key="1">
    <source>
        <dbReference type="EMBL" id="KAB8040774.1"/>
    </source>
</evidence>
<proteinExistence type="predicted"/>
<dbReference type="InterPro" id="IPR021958">
    <property type="entry name" value="DUF3575"/>
</dbReference>
<dbReference type="EMBL" id="WFLM01000001">
    <property type="protein sequence ID" value="KAB8040774.1"/>
    <property type="molecule type" value="Genomic_DNA"/>
</dbReference>
<comment type="caution">
    <text evidence="1">The sequence shown here is derived from an EMBL/GenBank/DDBJ whole genome shotgun (WGS) entry which is preliminary data.</text>
</comment>
<dbReference type="AlphaFoldDB" id="A0A6N6VXF6"/>
<protein>
    <submittedName>
        <fullName evidence="1">DUF3575 domain-containing protein</fullName>
    </submittedName>
</protein>
<organism evidence="1 2">
    <name type="scientific">Silvanigrella paludirubra</name>
    <dbReference type="NCBI Taxonomy" id="2499159"/>
    <lineage>
        <taxon>Bacteria</taxon>
        <taxon>Pseudomonadati</taxon>
        <taxon>Bdellovibrionota</taxon>
        <taxon>Oligoflexia</taxon>
        <taxon>Silvanigrellales</taxon>
        <taxon>Silvanigrellaceae</taxon>
        <taxon>Silvanigrella</taxon>
    </lineage>
</organism>
<gene>
    <name evidence="1" type="ORF">GCL60_02280</name>
</gene>
<dbReference type="Proteomes" id="UP000437748">
    <property type="component" value="Unassembled WGS sequence"/>
</dbReference>